<dbReference type="CDD" id="cd00038">
    <property type="entry name" value="CAP_ED"/>
    <property type="match status" value="1"/>
</dbReference>
<dbReference type="Pfam" id="PF13545">
    <property type="entry name" value="HTH_Crp_2"/>
    <property type="match status" value="1"/>
</dbReference>
<dbReference type="PANTHER" id="PTHR24567:SF26">
    <property type="entry name" value="REGULATORY PROTEIN YEIL"/>
    <property type="match status" value="1"/>
</dbReference>
<dbReference type="EMBL" id="WSSB01000001">
    <property type="protein sequence ID" value="MXR35520.1"/>
    <property type="molecule type" value="Genomic_DNA"/>
</dbReference>
<keyword evidence="2" id="KW-0238">DNA-binding</keyword>
<protein>
    <submittedName>
        <fullName evidence="6">Helix-turn-helix domain-containing protein</fullName>
    </submittedName>
</protein>
<evidence type="ECO:0000256" key="2">
    <source>
        <dbReference type="ARBA" id="ARBA00023125"/>
    </source>
</evidence>
<evidence type="ECO:0000259" key="4">
    <source>
        <dbReference type="PROSITE" id="PS50042"/>
    </source>
</evidence>
<name>A0A845BJG1_9NEIS</name>
<dbReference type="InterPro" id="IPR012318">
    <property type="entry name" value="HTH_CRP"/>
</dbReference>
<evidence type="ECO:0000259" key="5">
    <source>
        <dbReference type="PROSITE" id="PS50949"/>
    </source>
</evidence>
<dbReference type="InterPro" id="IPR000524">
    <property type="entry name" value="Tscrpt_reg_HTH_GntR"/>
</dbReference>
<keyword evidence="3" id="KW-0804">Transcription</keyword>
<dbReference type="InterPro" id="IPR018490">
    <property type="entry name" value="cNMP-bd_dom_sf"/>
</dbReference>
<accession>A0A845BJG1</accession>
<dbReference type="GO" id="GO:0003677">
    <property type="term" value="F:DNA binding"/>
    <property type="evidence" value="ECO:0007669"/>
    <property type="project" value="UniProtKB-KW"/>
</dbReference>
<gene>
    <name evidence="6" type="ORF">GQF02_00720</name>
</gene>
<dbReference type="SMART" id="SM00100">
    <property type="entry name" value="cNMP"/>
    <property type="match status" value="1"/>
</dbReference>
<evidence type="ECO:0000313" key="7">
    <source>
        <dbReference type="Proteomes" id="UP000467214"/>
    </source>
</evidence>
<dbReference type="GO" id="GO:0005829">
    <property type="term" value="C:cytosol"/>
    <property type="evidence" value="ECO:0007669"/>
    <property type="project" value="TreeGrafter"/>
</dbReference>
<feature type="domain" description="HTH gntR-type" evidence="5">
    <location>
        <begin position="184"/>
        <end position="251"/>
    </location>
</feature>
<keyword evidence="7" id="KW-1185">Reference proteome</keyword>
<dbReference type="GO" id="GO:0003700">
    <property type="term" value="F:DNA-binding transcription factor activity"/>
    <property type="evidence" value="ECO:0007669"/>
    <property type="project" value="InterPro"/>
</dbReference>
<dbReference type="InterPro" id="IPR014710">
    <property type="entry name" value="RmlC-like_jellyroll"/>
</dbReference>
<dbReference type="AlphaFoldDB" id="A0A845BJG1"/>
<sequence>MLNSSCHFGSLDCAVMFAGEVIGMLMECSIEGASGIPMDISLLFPLFSQWPAEERQALLSQGRAVAFAAGSEIISIQQTVHEVLFVTHGLMTAYTPGKRAGRPFCYGYIVPGDIIGLHALFEPRPFGVAVQVLRDTRGFSLPLDVLVQALDAKPQAWRSIAELMTHAVHHLLNFVSMLSEPDGYSRLKRVLEALEQHAQAHPAAPGLHLTQRELGERIGLSREMVNRMLKALRTGGYIQLNEEGGIVIAKPLPERF</sequence>
<dbReference type="PROSITE" id="PS50042">
    <property type="entry name" value="CNMP_BINDING_3"/>
    <property type="match status" value="1"/>
</dbReference>
<dbReference type="SUPFAM" id="SSF46785">
    <property type="entry name" value="Winged helix' DNA-binding domain"/>
    <property type="match status" value="1"/>
</dbReference>
<evidence type="ECO:0000313" key="6">
    <source>
        <dbReference type="EMBL" id="MXR35520.1"/>
    </source>
</evidence>
<proteinExistence type="predicted"/>
<dbReference type="CDD" id="cd00092">
    <property type="entry name" value="HTH_CRP"/>
    <property type="match status" value="1"/>
</dbReference>
<dbReference type="PROSITE" id="PS50949">
    <property type="entry name" value="HTH_GNTR"/>
    <property type="match status" value="1"/>
</dbReference>
<dbReference type="SMART" id="SM00419">
    <property type="entry name" value="HTH_CRP"/>
    <property type="match status" value="1"/>
</dbReference>
<evidence type="ECO:0000256" key="3">
    <source>
        <dbReference type="ARBA" id="ARBA00023163"/>
    </source>
</evidence>
<dbReference type="Proteomes" id="UP000467214">
    <property type="component" value="Unassembled WGS sequence"/>
</dbReference>
<keyword evidence="1" id="KW-0805">Transcription regulation</keyword>
<dbReference type="InterPro" id="IPR000595">
    <property type="entry name" value="cNMP-bd_dom"/>
</dbReference>
<organism evidence="6 7">
    <name type="scientific">Craterilacuibacter sinensis</name>
    <dbReference type="NCBI Taxonomy" id="2686017"/>
    <lineage>
        <taxon>Bacteria</taxon>
        <taxon>Pseudomonadati</taxon>
        <taxon>Pseudomonadota</taxon>
        <taxon>Betaproteobacteria</taxon>
        <taxon>Neisseriales</taxon>
        <taxon>Neisseriaceae</taxon>
        <taxon>Craterilacuibacter</taxon>
    </lineage>
</organism>
<dbReference type="SUPFAM" id="SSF51206">
    <property type="entry name" value="cAMP-binding domain-like"/>
    <property type="match status" value="1"/>
</dbReference>
<dbReference type="InterPro" id="IPR036390">
    <property type="entry name" value="WH_DNA-bd_sf"/>
</dbReference>
<dbReference type="PRINTS" id="PR00034">
    <property type="entry name" value="HTHCRP"/>
</dbReference>
<dbReference type="Gene3D" id="2.60.120.10">
    <property type="entry name" value="Jelly Rolls"/>
    <property type="match status" value="1"/>
</dbReference>
<dbReference type="Gene3D" id="1.10.10.10">
    <property type="entry name" value="Winged helix-like DNA-binding domain superfamily/Winged helix DNA-binding domain"/>
    <property type="match status" value="1"/>
</dbReference>
<dbReference type="InterPro" id="IPR050397">
    <property type="entry name" value="Env_Response_Regulators"/>
</dbReference>
<feature type="domain" description="Cyclic nucleotide-binding" evidence="4">
    <location>
        <begin position="46"/>
        <end position="150"/>
    </location>
</feature>
<dbReference type="InterPro" id="IPR036388">
    <property type="entry name" value="WH-like_DNA-bd_sf"/>
</dbReference>
<dbReference type="PANTHER" id="PTHR24567">
    <property type="entry name" value="CRP FAMILY TRANSCRIPTIONAL REGULATORY PROTEIN"/>
    <property type="match status" value="1"/>
</dbReference>
<reference evidence="6 7" key="1">
    <citation type="submission" date="2019-12" db="EMBL/GenBank/DDBJ databases">
        <title>Neisseriaceae gen. nov. sp. Genome sequencing and assembly.</title>
        <authorList>
            <person name="Liu Z."/>
            <person name="Li A."/>
        </authorList>
    </citation>
    <scope>NUCLEOTIDE SEQUENCE [LARGE SCALE GENOMIC DNA]</scope>
    <source>
        <strain evidence="6 7">B2N2-7</strain>
    </source>
</reference>
<evidence type="ECO:0000256" key="1">
    <source>
        <dbReference type="ARBA" id="ARBA00023015"/>
    </source>
</evidence>
<comment type="caution">
    <text evidence="6">The sequence shown here is derived from an EMBL/GenBank/DDBJ whole genome shotgun (WGS) entry which is preliminary data.</text>
</comment>